<dbReference type="PANTHER" id="PTHR22604">
    <property type="entry name" value="OXIDOREDUCTASES"/>
    <property type="match status" value="1"/>
</dbReference>
<dbReference type="AlphaFoldDB" id="A0A6M8UG47"/>
<keyword evidence="6" id="KW-1185">Reference proteome</keyword>
<dbReference type="Proteomes" id="UP000505325">
    <property type="component" value="Chromosome"/>
</dbReference>
<dbReference type="InterPro" id="IPR050984">
    <property type="entry name" value="Gfo/Idh/MocA_domain"/>
</dbReference>
<dbReference type="InterPro" id="IPR055170">
    <property type="entry name" value="GFO_IDH_MocA-like_dom"/>
</dbReference>
<reference evidence="5 6" key="1">
    <citation type="submission" date="2020-06" db="EMBL/GenBank/DDBJ databases">
        <title>Genome sequence of Paramixta manurensis strain PD-1.</title>
        <authorList>
            <person name="Lee C.W."/>
            <person name="Kim J."/>
        </authorList>
    </citation>
    <scope>NUCLEOTIDE SEQUENCE [LARGE SCALE GENOMIC DNA]</scope>
    <source>
        <strain evidence="5 6">PD-1</strain>
    </source>
</reference>
<sequence>MEKHYGILSTASIVPRFVNAVRNSGEGDIVAIASRSLDKAQEKAAQLGIGRYYGSYQELMEDEQVNIIYVATINSEHYANCLMALEHGKHVICEKPFALKKQQAETLFRLAQERQLFIMEAQKVVFLPVMAAIKARLQAGKLGKVHLIDLTSSCEATYNNWLSSLEAGGGCLYGNASYSIQMLAWLFDRMPVYRAGTAIKAEGGADVQCVINLTVGDDTLVVSKISTRVNAINKAFIYGELGYIEIADYWKAREAIIRYYNGETEVLSFPCQYELTYEVEHIHQCLDQGLLTSPIMSERMTVNTTEMLENIHNRWCE</sequence>
<name>A0A6M8UG47_9GAMM</name>
<gene>
    <name evidence="5" type="ORF">PMPD1_3690</name>
</gene>
<protein>
    <submittedName>
        <fullName evidence="5">Gfo/Idh/MocA family oxidoreductase</fullName>
    </submittedName>
</protein>
<dbReference type="Gene3D" id="3.40.50.720">
    <property type="entry name" value="NAD(P)-binding Rossmann-like Domain"/>
    <property type="match status" value="1"/>
</dbReference>
<dbReference type="KEGG" id="pmak:PMPD1_3690"/>
<dbReference type="GO" id="GO:0016491">
    <property type="term" value="F:oxidoreductase activity"/>
    <property type="evidence" value="ECO:0007669"/>
    <property type="project" value="UniProtKB-KW"/>
</dbReference>
<feature type="domain" description="Gfo/Idh/MocA-like oxidoreductase N-terminal" evidence="3">
    <location>
        <begin position="10"/>
        <end position="119"/>
    </location>
</feature>
<feature type="domain" description="GFO/IDH/MocA-like oxidoreductase" evidence="4">
    <location>
        <begin position="131"/>
        <end position="245"/>
    </location>
</feature>
<evidence type="ECO:0000256" key="1">
    <source>
        <dbReference type="ARBA" id="ARBA00010928"/>
    </source>
</evidence>
<evidence type="ECO:0000313" key="6">
    <source>
        <dbReference type="Proteomes" id="UP000505325"/>
    </source>
</evidence>
<dbReference type="Pfam" id="PF22725">
    <property type="entry name" value="GFO_IDH_MocA_C3"/>
    <property type="match status" value="1"/>
</dbReference>
<dbReference type="GO" id="GO:0000166">
    <property type="term" value="F:nucleotide binding"/>
    <property type="evidence" value="ECO:0007669"/>
    <property type="project" value="InterPro"/>
</dbReference>
<evidence type="ECO:0000259" key="3">
    <source>
        <dbReference type="Pfam" id="PF01408"/>
    </source>
</evidence>
<organism evidence="5 6">
    <name type="scientific">Paramixta manurensis</name>
    <dbReference type="NCBI Taxonomy" id="2740817"/>
    <lineage>
        <taxon>Bacteria</taxon>
        <taxon>Pseudomonadati</taxon>
        <taxon>Pseudomonadota</taxon>
        <taxon>Gammaproteobacteria</taxon>
        <taxon>Enterobacterales</taxon>
        <taxon>Erwiniaceae</taxon>
        <taxon>Paramixta</taxon>
    </lineage>
</organism>
<proteinExistence type="inferred from homology"/>
<keyword evidence="2" id="KW-0560">Oxidoreductase</keyword>
<accession>A0A6M8UG47</accession>
<dbReference type="PANTHER" id="PTHR22604:SF105">
    <property type="entry name" value="TRANS-1,2-DIHYDROBENZENE-1,2-DIOL DEHYDROGENASE"/>
    <property type="match status" value="1"/>
</dbReference>
<dbReference type="SUPFAM" id="SSF51735">
    <property type="entry name" value="NAD(P)-binding Rossmann-fold domains"/>
    <property type="match status" value="1"/>
</dbReference>
<dbReference type="RefSeq" id="WP_173635459.1">
    <property type="nucleotide sequence ID" value="NZ_CP054212.1"/>
</dbReference>
<evidence type="ECO:0000313" key="5">
    <source>
        <dbReference type="EMBL" id="QKJ88604.1"/>
    </source>
</evidence>
<evidence type="ECO:0000256" key="2">
    <source>
        <dbReference type="ARBA" id="ARBA00023002"/>
    </source>
</evidence>
<dbReference type="Pfam" id="PF01408">
    <property type="entry name" value="GFO_IDH_MocA"/>
    <property type="match status" value="1"/>
</dbReference>
<dbReference type="InterPro" id="IPR036291">
    <property type="entry name" value="NAD(P)-bd_dom_sf"/>
</dbReference>
<dbReference type="Gene3D" id="3.30.360.10">
    <property type="entry name" value="Dihydrodipicolinate Reductase, domain 2"/>
    <property type="match status" value="1"/>
</dbReference>
<evidence type="ECO:0000259" key="4">
    <source>
        <dbReference type="Pfam" id="PF22725"/>
    </source>
</evidence>
<dbReference type="InterPro" id="IPR000683">
    <property type="entry name" value="Gfo/Idh/MocA-like_OxRdtase_N"/>
</dbReference>
<dbReference type="SUPFAM" id="SSF55347">
    <property type="entry name" value="Glyceraldehyde-3-phosphate dehydrogenase-like, C-terminal domain"/>
    <property type="match status" value="1"/>
</dbReference>
<comment type="similarity">
    <text evidence="1">Belongs to the Gfo/Idh/MocA family.</text>
</comment>
<dbReference type="EMBL" id="CP054212">
    <property type="protein sequence ID" value="QKJ88604.1"/>
    <property type="molecule type" value="Genomic_DNA"/>
</dbReference>